<evidence type="ECO:0000313" key="2">
    <source>
        <dbReference type="EMBL" id="ODV83886.1"/>
    </source>
</evidence>
<feature type="transmembrane region" description="Helical" evidence="1">
    <location>
        <begin position="131"/>
        <end position="147"/>
    </location>
</feature>
<gene>
    <name evidence="2" type="ORF">CANARDRAFT_29616</name>
</gene>
<organism evidence="2 3">
    <name type="scientific">[Candida] arabinofermentans NRRL YB-2248</name>
    <dbReference type="NCBI Taxonomy" id="983967"/>
    <lineage>
        <taxon>Eukaryota</taxon>
        <taxon>Fungi</taxon>
        <taxon>Dikarya</taxon>
        <taxon>Ascomycota</taxon>
        <taxon>Saccharomycotina</taxon>
        <taxon>Pichiomycetes</taxon>
        <taxon>Pichiales</taxon>
        <taxon>Pichiaceae</taxon>
        <taxon>Ogataea</taxon>
        <taxon>Ogataea/Candida clade</taxon>
    </lineage>
</organism>
<proteinExistence type="predicted"/>
<accession>A0A1E4SWK5</accession>
<dbReference type="Proteomes" id="UP000094801">
    <property type="component" value="Unassembled WGS sequence"/>
</dbReference>
<dbReference type="EMBL" id="KV453860">
    <property type="protein sequence ID" value="ODV83886.1"/>
    <property type="molecule type" value="Genomic_DNA"/>
</dbReference>
<dbReference type="AlphaFoldDB" id="A0A1E4SWK5"/>
<keyword evidence="1" id="KW-0812">Transmembrane</keyword>
<protein>
    <submittedName>
        <fullName evidence="2">Uncharacterized protein</fullName>
    </submittedName>
</protein>
<name>A0A1E4SWK5_9ASCO</name>
<evidence type="ECO:0000256" key="1">
    <source>
        <dbReference type="SAM" id="Phobius"/>
    </source>
</evidence>
<keyword evidence="3" id="KW-1185">Reference proteome</keyword>
<keyword evidence="1" id="KW-0472">Membrane</keyword>
<keyword evidence="1" id="KW-1133">Transmembrane helix</keyword>
<reference evidence="3" key="1">
    <citation type="submission" date="2016-04" db="EMBL/GenBank/DDBJ databases">
        <title>Comparative genomics of biotechnologically important yeasts.</title>
        <authorList>
            <consortium name="DOE Joint Genome Institute"/>
            <person name="Riley R."/>
            <person name="Haridas S."/>
            <person name="Wolfe K.H."/>
            <person name="Lopes M.R."/>
            <person name="Hittinger C.T."/>
            <person name="Goker M."/>
            <person name="Salamov A."/>
            <person name="Wisecaver J."/>
            <person name="Long T.M."/>
            <person name="Aerts A.L."/>
            <person name="Barry K."/>
            <person name="Choi C."/>
            <person name="Clum A."/>
            <person name="Coughlan A.Y."/>
            <person name="Deshpande S."/>
            <person name="Douglass A.P."/>
            <person name="Hanson S.J."/>
            <person name="Klenk H.-P."/>
            <person name="Labutti K."/>
            <person name="Lapidus A."/>
            <person name="Lindquist E."/>
            <person name="Lipzen A."/>
            <person name="Meier-Kolthoff J.P."/>
            <person name="Ohm R.A."/>
            <person name="Otillar R.P."/>
            <person name="Pangilinan J."/>
            <person name="Peng Y."/>
            <person name="Rokas A."/>
            <person name="Rosa C.A."/>
            <person name="Scheuner C."/>
            <person name="Sibirny A.A."/>
            <person name="Slot J.C."/>
            <person name="Stielow J.B."/>
            <person name="Sun H."/>
            <person name="Kurtzman C.P."/>
            <person name="Blackwell M."/>
            <person name="Grigoriev I.V."/>
            <person name="Jeffries T.W."/>
        </authorList>
    </citation>
    <scope>NUCLEOTIDE SEQUENCE [LARGE SCALE GENOMIC DNA]</scope>
    <source>
        <strain evidence="3">NRRL YB-2248</strain>
    </source>
</reference>
<sequence length="220" mass="25389">MSINNTTSNDSVSGNSHVAFINTTSKELSLEEHEFDPVIDPTNMEQYVMKDYRAVPVYHPVNPETDEESYINTEKEFTSSSSPPPEYQKDVECECELPAYKEIENENENDSSSEFKDLTPEELKKSQKRNVFGYFIILYILFYFSFSNTGSNNDNVRAYTKMKSNCLKSNTHDMEMTADFEYINQDINLGNVVLVSYIKDDFNEDDIEDDIEIKEAMLSI</sequence>
<dbReference type="OrthoDB" id="3988723at2759"/>
<evidence type="ECO:0000313" key="3">
    <source>
        <dbReference type="Proteomes" id="UP000094801"/>
    </source>
</evidence>